<dbReference type="Gene3D" id="1.25.40.10">
    <property type="entry name" value="Tetratricopeptide repeat domain"/>
    <property type="match status" value="2"/>
</dbReference>
<accession>A0A7W9HJ39</accession>
<dbReference type="PANTHER" id="PTHR19959">
    <property type="entry name" value="KINESIN LIGHT CHAIN"/>
    <property type="match status" value="1"/>
</dbReference>
<feature type="domain" description="CHAT" evidence="1">
    <location>
        <begin position="979"/>
        <end position="1245"/>
    </location>
</feature>
<dbReference type="AlphaFoldDB" id="A0A7W9HJ39"/>
<protein>
    <submittedName>
        <fullName evidence="2">Tetratricopeptide (TPR) repeat protein</fullName>
    </submittedName>
</protein>
<evidence type="ECO:0000259" key="1">
    <source>
        <dbReference type="Pfam" id="PF12770"/>
    </source>
</evidence>
<name>A0A7W9HJ39_9PSEU</name>
<keyword evidence="3" id="KW-1185">Reference proteome</keyword>
<proteinExistence type="predicted"/>
<dbReference type="InterPro" id="IPR024983">
    <property type="entry name" value="CHAT_dom"/>
</dbReference>
<gene>
    <name evidence="2" type="ORF">F4560_002913</name>
</gene>
<dbReference type="RefSeq" id="WP_184920313.1">
    <property type="nucleotide sequence ID" value="NZ_JACHMO010000001.1"/>
</dbReference>
<dbReference type="InterPro" id="IPR011990">
    <property type="entry name" value="TPR-like_helical_dom_sf"/>
</dbReference>
<dbReference type="Proteomes" id="UP000552097">
    <property type="component" value="Unassembled WGS sequence"/>
</dbReference>
<dbReference type="SUPFAM" id="SSF48452">
    <property type="entry name" value="TPR-like"/>
    <property type="match status" value="1"/>
</dbReference>
<dbReference type="PANTHER" id="PTHR19959:SF119">
    <property type="entry name" value="FUNGAL LIPASE-LIKE DOMAIN-CONTAINING PROTEIN"/>
    <property type="match status" value="1"/>
</dbReference>
<evidence type="ECO:0000313" key="3">
    <source>
        <dbReference type="Proteomes" id="UP000552097"/>
    </source>
</evidence>
<dbReference type="EMBL" id="JACHMO010000001">
    <property type="protein sequence ID" value="MBB5803145.1"/>
    <property type="molecule type" value="Genomic_DNA"/>
</dbReference>
<evidence type="ECO:0000313" key="2">
    <source>
        <dbReference type="EMBL" id="MBB5803145.1"/>
    </source>
</evidence>
<dbReference type="Pfam" id="PF13374">
    <property type="entry name" value="TPR_10"/>
    <property type="match status" value="1"/>
</dbReference>
<dbReference type="Pfam" id="PF12770">
    <property type="entry name" value="CHAT"/>
    <property type="match status" value="1"/>
</dbReference>
<sequence length="1246" mass="132649">MTEPDPRAFTAAAAPLLQAAEATGDQEALDRGIKLLTAGLEATAQDDPMRPARQGNLGSAWSLRFHLRRDPRDLRTALDLLTEATERTGPGHPHRPNCHLFLGVALLRGLDLAPDPEVLTAAVTALEIAATDATDNLPLYLVNLGDGLRVSFEWQGDREDLDRAVAVLKEATRLAPANPMAAGALGGVLLRRYAATGGVQDGLRALELLRDAVGSTPEGHPVRVVAACNLGHLLIELHHRTGGHGFVDDALTMLSDLLPSTPPGHPERSRCLLGLGTALRLRGAAKGDVEVVERSVDVLRAALADGGVDHARKAFALANALRERFDLTGALDALAEAVTHYRSAVAAVPDTSPDRVLFTTGLTAALRLSFEHAGDEDALAEALHEHERVLPTGTARVLSGWSALLRTAFRRNGDLLVLQESTKAAQDAVDALEPGDPSRPELLSSLAMALTEMAGRTGRTDLLDHALTIAEAAVDETPPGHADHPVHATNLSTALGTRFELTGDVAAIDAAVRVARAAVDGNQPLDPRRAAYLTNLGNVLMRRYEHTGDTPSLDEAIAVHRDAVEAAAEGHPHRPHSLTNLGNALSARFEVERRDEVLKQAVETLAAAVHASAPGDPSLPGRQGNLSSGLVDLHRRTGDMELLDMAIALRREALDALDLGHIDRPTHLGGLGTTLFRQYEVTGEPATMDAAITALDDAVDSTPPGDRRAATHLYNLGNAHATRFRRLADPDGPGAAHDAYRRAVAEVGAPVLIRASAARAWGELMGEVGDHVAAVEGYGHAVDLLDTLAWRGLGRRDQELLLTRFGAVAGEAAAAAISAGVPECAVELLEQGRSVLWNQVVGVRRDRADLPPATTARLDELRAALDGSTGDADRRTALAAEWDRLVASVRADGFPDFLRAPSFDRLRAVGDHGPVVVVNAASSRCDALVIADGRIEVVELGRLDPGEVARLYLDTVVRVRDYYGLPGEQRAEVNGRLRAVLEWLWRSVAEKVLAVVDGADRLWWCPVGPFGLLPLHAAQWYDPVTLSDTGVLDQVVSSYTPTLRALLTARARPEVEADVLAVAMPETPGKTPLPHALDEIASLGTVRSVLDSAQATVTAVRTAVSGHSWLHYAGHSSQDLRHPAETRLDLHDGGLAAIDLARFDLSTAEFAYLSSCESGIGGADLPDEAIHLAGAFHVAGFRHVVANLNSVGDSTARLVAGMVYERLRAPGRLTATDAARCLTEVLREVRSDHPLAAWIGYHHIGP</sequence>
<reference evidence="2 3" key="1">
    <citation type="submission" date="2020-08" db="EMBL/GenBank/DDBJ databases">
        <title>Sequencing the genomes of 1000 actinobacteria strains.</title>
        <authorList>
            <person name="Klenk H.-P."/>
        </authorList>
    </citation>
    <scope>NUCLEOTIDE SEQUENCE [LARGE SCALE GENOMIC DNA]</scope>
    <source>
        <strain evidence="2 3">DSM 45486</strain>
    </source>
</reference>
<comment type="caution">
    <text evidence="2">The sequence shown here is derived from an EMBL/GenBank/DDBJ whole genome shotgun (WGS) entry which is preliminary data.</text>
</comment>
<organism evidence="2 3">
    <name type="scientific">Saccharothrix ecbatanensis</name>
    <dbReference type="NCBI Taxonomy" id="1105145"/>
    <lineage>
        <taxon>Bacteria</taxon>
        <taxon>Bacillati</taxon>
        <taxon>Actinomycetota</taxon>
        <taxon>Actinomycetes</taxon>
        <taxon>Pseudonocardiales</taxon>
        <taxon>Pseudonocardiaceae</taxon>
        <taxon>Saccharothrix</taxon>
    </lineage>
</organism>